<dbReference type="PRINTS" id="PR00449">
    <property type="entry name" value="RASTRNSFRMNG"/>
</dbReference>
<dbReference type="NCBIfam" id="TIGR00231">
    <property type="entry name" value="small_GTP"/>
    <property type="match status" value="1"/>
</dbReference>
<evidence type="ECO:0000256" key="11">
    <source>
        <dbReference type="ARBA" id="ARBA00023136"/>
    </source>
</evidence>
<keyword evidence="5" id="KW-0488">Methylation</keyword>
<keyword evidence="6" id="KW-0547">Nucleotide-binding</keyword>
<dbReference type="FunFam" id="3.40.50.300:FF:000402">
    <property type="entry name" value="Ras-related protein Rab-27A"/>
    <property type="match status" value="1"/>
</dbReference>
<dbReference type="InterPro" id="IPR001806">
    <property type="entry name" value="Small_GTPase"/>
</dbReference>
<gene>
    <name evidence="16" type="ORF">PoB_003597400</name>
</gene>
<dbReference type="SMART" id="SM00176">
    <property type="entry name" value="RAN"/>
    <property type="match status" value="1"/>
</dbReference>
<evidence type="ECO:0000256" key="10">
    <source>
        <dbReference type="ARBA" id="ARBA00023134"/>
    </source>
</evidence>
<evidence type="ECO:0000256" key="14">
    <source>
        <dbReference type="ARBA" id="ARBA00023289"/>
    </source>
</evidence>
<dbReference type="PROSITE" id="PS51420">
    <property type="entry name" value="RHO"/>
    <property type="match status" value="1"/>
</dbReference>
<evidence type="ECO:0000256" key="8">
    <source>
        <dbReference type="ARBA" id="ARBA00022801"/>
    </source>
</evidence>
<evidence type="ECO:0000256" key="6">
    <source>
        <dbReference type="ARBA" id="ARBA00022741"/>
    </source>
</evidence>
<feature type="region of interest" description="Disordered" evidence="15">
    <location>
        <begin position="212"/>
        <end position="243"/>
    </location>
</feature>
<dbReference type="GO" id="GO:0005525">
    <property type="term" value="F:GTP binding"/>
    <property type="evidence" value="ECO:0007669"/>
    <property type="project" value="UniProtKB-KW"/>
</dbReference>
<sequence>LCMGEVSERVSSPVIGGGGSNGQADYDYLIKLLALGDSGVGKTSFLYQYTDNVFNGKFISTVGIDFREKRVVHKSPGADGSGGRSHRVHLQLWDTAGQERFRSLTTAFFRDAMGFLLLFDLTNEESFLSMRDWLTQLQTHAYCDNPDVVLCGNKADLEDERRVSEEKAKEMAAKFGFPYFETSAATGQNVSRAVHCLLDMVMSRMEKCLDSSNIPGTNGSNHRAAKNRHQHSKHGASSSGCPC</sequence>
<comment type="similarity">
    <text evidence="3">Belongs to the small GTPase superfamily. Rab family.</text>
</comment>
<keyword evidence="13" id="KW-0449">Lipoprotein</keyword>
<dbReference type="EC" id="3.6.5.2" evidence="4"/>
<accession>A0AAV4ANU5</accession>
<dbReference type="SUPFAM" id="SSF52540">
    <property type="entry name" value="P-loop containing nucleoside triphosphate hydrolases"/>
    <property type="match status" value="1"/>
</dbReference>
<protein>
    <recommendedName>
        <fullName evidence="4">small monomeric GTPase</fullName>
        <ecNumber evidence="4">3.6.5.2</ecNumber>
    </recommendedName>
</protein>
<organism evidence="16 17">
    <name type="scientific">Plakobranchus ocellatus</name>
    <dbReference type="NCBI Taxonomy" id="259542"/>
    <lineage>
        <taxon>Eukaryota</taxon>
        <taxon>Metazoa</taxon>
        <taxon>Spiralia</taxon>
        <taxon>Lophotrochozoa</taxon>
        <taxon>Mollusca</taxon>
        <taxon>Gastropoda</taxon>
        <taxon>Heterobranchia</taxon>
        <taxon>Euthyneura</taxon>
        <taxon>Panpulmonata</taxon>
        <taxon>Sacoglossa</taxon>
        <taxon>Placobranchoidea</taxon>
        <taxon>Plakobranchidae</taxon>
        <taxon>Plakobranchus</taxon>
    </lineage>
</organism>
<keyword evidence="11" id="KW-0472">Membrane</keyword>
<evidence type="ECO:0000256" key="15">
    <source>
        <dbReference type="SAM" id="MobiDB-lite"/>
    </source>
</evidence>
<feature type="compositionally biased region" description="Polar residues" evidence="15">
    <location>
        <begin position="212"/>
        <end position="221"/>
    </location>
</feature>
<evidence type="ECO:0000256" key="13">
    <source>
        <dbReference type="ARBA" id="ARBA00023288"/>
    </source>
</evidence>
<dbReference type="Gene3D" id="3.40.50.300">
    <property type="entry name" value="P-loop containing nucleotide triphosphate hydrolases"/>
    <property type="match status" value="1"/>
</dbReference>
<keyword evidence="7" id="KW-0967">Endosome</keyword>
<evidence type="ECO:0000313" key="16">
    <source>
        <dbReference type="EMBL" id="GFO09469.1"/>
    </source>
</evidence>
<keyword evidence="17" id="KW-1185">Reference proteome</keyword>
<proteinExistence type="inferred from homology"/>
<dbReference type="CDD" id="cd04127">
    <property type="entry name" value="Rab27A"/>
    <property type="match status" value="1"/>
</dbReference>
<dbReference type="InterPro" id="IPR050305">
    <property type="entry name" value="Small_GTPase_Rab"/>
</dbReference>
<dbReference type="PROSITE" id="PS51419">
    <property type="entry name" value="RAB"/>
    <property type="match status" value="1"/>
</dbReference>
<dbReference type="EMBL" id="BLXT01004100">
    <property type="protein sequence ID" value="GFO09469.1"/>
    <property type="molecule type" value="Genomic_DNA"/>
</dbReference>
<dbReference type="GO" id="GO:0003925">
    <property type="term" value="F:G protein activity"/>
    <property type="evidence" value="ECO:0007669"/>
    <property type="project" value="UniProtKB-EC"/>
</dbReference>
<dbReference type="PANTHER" id="PTHR47980">
    <property type="entry name" value="LD44762P"/>
    <property type="match status" value="1"/>
</dbReference>
<keyword evidence="10" id="KW-0342">GTP-binding</keyword>
<dbReference type="SMART" id="SM00175">
    <property type="entry name" value="RAB"/>
    <property type="match status" value="1"/>
</dbReference>
<feature type="compositionally biased region" description="Basic residues" evidence="15">
    <location>
        <begin position="223"/>
        <end position="234"/>
    </location>
</feature>
<dbReference type="InterPro" id="IPR005225">
    <property type="entry name" value="Small_GTP-bd"/>
</dbReference>
<dbReference type="SMART" id="SM00173">
    <property type="entry name" value="RAS"/>
    <property type="match status" value="1"/>
</dbReference>
<reference evidence="16 17" key="1">
    <citation type="journal article" date="2021" name="Elife">
        <title>Chloroplast acquisition without the gene transfer in kleptoplastic sea slugs, Plakobranchus ocellatus.</title>
        <authorList>
            <person name="Maeda T."/>
            <person name="Takahashi S."/>
            <person name="Yoshida T."/>
            <person name="Shimamura S."/>
            <person name="Takaki Y."/>
            <person name="Nagai Y."/>
            <person name="Toyoda A."/>
            <person name="Suzuki Y."/>
            <person name="Arimoto A."/>
            <person name="Ishii H."/>
            <person name="Satoh N."/>
            <person name="Nishiyama T."/>
            <person name="Hasebe M."/>
            <person name="Maruyama T."/>
            <person name="Minagawa J."/>
            <person name="Obokata J."/>
            <person name="Shigenobu S."/>
        </authorList>
    </citation>
    <scope>NUCLEOTIDE SEQUENCE [LARGE SCALE GENOMIC DNA]</scope>
</reference>
<evidence type="ECO:0000256" key="4">
    <source>
        <dbReference type="ARBA" id="ARBA00011984"/>
    </source>
</evidence>
<dbReference type="InterPro" id="IPR027417">
    <property type="entry name" value="P-loop_NTPase"/>
</dbReference>
<evidence type="ECO:0000256" key="9">
    <source>
        <dbReference type="ARBA" id="ARBA00022990"/>
    </source>
</evidence>
<evidence type="ECO:0000256" key="12">
    <source>
        <dbReference type="ARBA" id="ARBA00023157"/>
    </source>
</evidence>
<keyword evidence="12" id="KW-1015">Disulfide bond</keyword>
<name>A0AAV4ANU5_9GAST</name>
<dbReference type="InterPro" id="IPR041837">
    <property type="entry name" value="Rab27a/b"/>
</dbReference>
<dbReference type="Pfam" id="PF00071">
    <property type="entry name" value="Ras"/>
    <property type="match status" value="1"/>
</dbReference>
<evidence type="ECO:0000256" key="7">
    <source>
        <dbReference type="ARBA" id="ARBA00022753"/>
    </source>
</evidence>
<dbReference type="AlphaFoldDB" id="A0AAV4ANU5"/>
<evidence type="ECO:0000256" key="5">
    <source>
        <dbReference type="ARBA" id="ARBA00022481"/>
    </source>
</evidence>
<comment type="subcellular location">
    <subcellularLocation>
        <location evidence="1">Late endosome</location>
    </subcellularLocation>
    <subcellularLocation>
        <location evidence="2">Membrane</location>
        <topology evidence="2">Lipid-anchor</topology>
    </subcellularLocation>
</comment>
<evidence type="ECO:0000256" key="3">
    <source>
        <dbReference type="ARBA" id="ARBA00006270"/>
    </source>
</evidence>
<dbReference type="GO" id="GO:0005770">
    <property type="term" value="C:late endosome"/>
    <property type="evidence" value="ECO:0007669"/>
    <property type="project" value="UniProtKB-SubCell"/>
</dbReference>
<keyword evidence="8" id="KW-0378">Hydrolase</keyword>
<dbReference type="PROSITE" id="PS51421">
    <property type="entry name" value="RAS"/>
    <property type="match status" value="1"/>
</dbReference>
<evidence type="ECO:0000256" key="2">
    <source>
        <dbReference type="ARBA" id="ARBA00004635"/>
    </source>
</evidence>
<dbReference type="SMART" id="SM00174">
    <property type="entry name" value="RHO"/>
    <property type="match status" value="1"/>
</dbReference>
<keyword evidence="14" id="KW-0636">Prenylation</keyword>
<comment type="caution">
    <text evidence="16">The sequence shown here is derived from an EMBL/GenBank/DDBJ whole genome shotgun (WGS) entry which is preliminary data.</text>
</comment>
<keyword evidence="9" id="KW-0007">Acetylation</keyword>
<dbReference type="GO" id="GO:0016020">
    <property type="term" value="C:membrane"/>
    <property type="evidence" value="ECO:0007669"/>
    <property type="project" value="UniProtKB-SubCell"/>
</dbReference>
<evidence type="ECO:0000256" key="1">
    <source>
        <dbReference type="ARBA" id="ARBA00004603"/>
    </source>
</evidence>
<evidence type="ECO:0000313" key="17">
    <source>
        <dbReference type="Proteomes" id="UP000735302"/>
    </source>
</evidence>
<dbReference type="Proteomes" id="UP000735302">
    <property type="component" value="Unassembled WGS sequence"/>
</dbReference>
<feature type="non-terminal residue" evidence="16">
    <location>
        <position position="1"/>
    </location>
</feature>